<reference evidence="2 3" key="1">
    <citation type="journal article" date="2014" name="PLoS Genet.">
        <title>Phylogenetically driven sequencing of extremely halophilic archaea reveals strategies for static and dynamic osmo-response.</title>
        <authorList>
            <person name="Becker E.A."/>
            <person name="Seitzer P.M."/>
            <person name="Tritt A."/>
            <person name="Larsen D."/>
            <person name="Krusor M."/>
            <person name="Yao A.I."/>
            <person name="Wu D."/>
            <person name="Madern D."/>
            <person name="Eisen J.A."/>
            <person name="Darling A.E."/>
            <person name="Facciotti M.T."/>
        </authorList>
    </citation>
    <scope>NUCLEOTIDE SEQUENCE [LARGE SCALE GENOMIC DNA]</scope>
    <source>
        <strain evidence="2 3">DSM 18795</strain>
    </source>
</reference>
<evidence type="ECO:0000313" key="3">
    <source>
        <dbReference type="Proteomes" id="UP000011531"/>
    </source>
</evidence>
<proteinExistence type="predicted"/>
<evidence type="ECO:0000256" key="1">
    <source>
        <dbReference type="SAM" id="Phobius"/>
    </source>
</evidence>
<keyword evidence="1" id="KW-1133">Transmembrane helix</keyword>
<accession>L9XX77</accession>
<gene>
    <name evidence="2" type="ORF">C492_02367</name>
</gene>
<dbReference type="EMBL" id="AOIA01000020">
    <property type="protein sequence ID" value="ELY66011.1"/>
    <property type="molecule type" value="Genomic_DNA"/>
</dbReference>
<name>L9XX77_9EURY</name>
<feature type="transmembrane region" description="Helical" evidence="1">
    <location>
        <begin position="76"/>
        <end position="96"/>
    </location>
</feature>
<keyword evidence="3" id="KW-1185">Reference proteome</keyword>
<dbReference type="STRING" id="1227498.C492_02367"/>
<dbReference type="RefSeq" id="WP_008420138.1">
    <property type="nucleotide sequence ID" value="NZ_AOIA01000020.1"/>
</dbReference>
<keyword evidence="1" id="KW-0472">Membrane</keyword>
<protein>
    <submittedName>
        <fullName evidence="2">Uncharacterized protein</fullName>
    </submittedName>
</protein>
<dbReference type="Proteomes" id="UP000011531">
    <property type="component" value="Unassembled WGS sequence"/>
</dbReference>
<comment type="caution">
    <text evidence="2">The sequence shown here is derived from an EMBL/GenBank/DDBJ whole genome shotgun (WGS) entry which is preliminary data.</text>
</comment>
<organism evidence="2 3">
    <name type="scientific">Natronococcus jeotgali DSM 18795</name>
    <dbReference type="NCBI Taxonomy" id="1227498"/>
    <lineage>
        <taxon>Archaea</taxon>
        <taxon>Methanobacteriati</taxon>
        <taxon>Methanobacteriota</taxon>
        <taxon>Stenosarchaea group</taxon>
        <taxon>Halobacteria</taxon>
        <taxon>Halobacteriales</taxon>
        <taxon>Natrialbaceae</taxon>
        <taxon>Natronococcus</taxon>
    </lineage>
</organism>
<evidence type="ECO:0000313" key="2">
    <source>
        <dbReference type="EMBL" id="ELY66011.1"/>
    </source>
</evidence>
<keyword evidence="1" id="KW-0812">Transmembrane</keyword>
<feature type="transmembrane region" description="Helical" evidence="1">
    <location>
        <begin position="12"/>
        <end position="37"/>
    </location>
</feature>
<dbReference type="AlphaFoldDB" id="L9XX77"/>
<feature type="transmembrane region" description="Helical" evidence="1">
    <location>
        <begin position="49"/>
        <end position="70"/>
    </location>
</feature>
<sequence>MGVVDSDGRAGLAVALLVVCAALLSVPALLGVFVDATVHRRGSAWLPNVWAYVGVPLCGFAVAYVAALLWNSPRPSAPAAVAFLAVLWATAVVSLANRYRRLETS</sequence>